<evidence type="ECO:0000259" key="3">
    <source>
        <dbReference type="PROSITE" id="PS50825"/>
    </source>
</evidence>
<feature type="domain" description="HYR" evidence="3">
    <location>
        <begin position="216"/>
        <end position="300"/>
    </location>
</feature>
<feature type="domain" description="HYR" evidence="3">
    <location>
        <begin position="1041"/>
        <end position="1128"/>
    </location>
</feature>
<dbReference type="InterPro" id="IPR013783">
    <property type="entry name" value="Ig-like_fold"/>
</dbReference>
<dbReference type="AlphaFoldDB" id="A0A410G7C0"/>
<dbReference type="EMBL" id="CP034951">
    <property type="protein sequence ID" value="QAA83177.1"/>
    <property type="molecule type" value="Genomic_DNA"/>
</dbReference>
<keyword evidence="5" id="KW-1185">Reference proteome</keyword>
<keyword evidence="1" id="KW-0732">Signal</keyword>
<organism evidence="4 5">
    <name type="scientific">Aequorivita ciconiae</name>
    <dbReference type="NCBI Taxonomy" id="2494375"/>
    <lineage>
        <taxon>Bacteria</taxon>
        <taxon>Pseudomonadati</taxon>
        <taxon>Bacteroidota</taxon>
        <taxon>Flavobacteriia</taxon>
        <taxon>Flavobacteriales</taxon>
        <taxon>Flavobacteriaceae</taxon>
        <taxon>Aequorivita</taxon>
    </lineage>
</organism>
<dbReference type="Pfam" id="PF20009">
    <property type="entry name" value="GEVED"/>
    <property type="match status" value="1"/>
</dbReference>
<dbReference type="Proteomes" id="UP000285517">
    <property type="component" value="Chromosome"/>
</dbReference>
<name>A0A410G7C0_9FLAO</name>
<reference evidence="4 5" key="1">
    <citation type="submission" date="2019-01" db="EMBL/GenBank/DDBJ databases">
        <title>Complete genome sequencing of Aequorivita sp. H23M31.</title>
        <authorList>
            <person name="Bae J.-W."/>
        </authorList>
    </citation>
    <scope>NUCLEOTIDE SEQUENCE [LARGE SCALE GENOMIC DNA]</scope>
    <source>
        <strain evidence="4 5">H23M31</strain>
    </source>
</reference>
<dbReference type="PANTHER" id="PTHR24273:SF32">
    <property type="entry name" value="HYALIN"/>
    <property type="match status" value="1"/>
</dbReference>
<dbReference type="GO" id="GO:0004553">
    <property type="term" value="F:hydrolase activity, hydrolyzing O-glycosyl compounds"/>
    <property type="evidence" value="ECO:0007669"/>
    <property type="project" value="UniProtKB-ARBA"/>
</dbReference>
<dbReference type="Gene3D" id="2.60.40.10">
    <property type="entry name" value="Immunoglobulins"/>
    <property type="match status" value="2"/>
</dbReference>
<dbReference type="Pfam" id="PF18962">
    <property type="entry name" value="Por_Secre_tail"/>
    <property type="match status" value="1"/>
</dbReference>
<dbReference type="InterPro" id="IPR003410">
    <property type="entry name" value="HYR_dom"/>
</dbReference>
<dbReference type="KEGG" id="aev:EI546_05305"/>
<gene>
    <name evidence="4" type="ORF">EI546_05305</name>
</gene>
<dbReference type="PANTHER" id="PTHR24273">
    <property type="entry name" value="FI04643P-RELATED"/>
    <property type="match status" value="1"/>
</dbReference>
<accession>A0A410G7C0</accession>
<dbReference type="InterPro" id="IPR013320">
    <property type="entry name" value="ConA-like_dom_sf"/>
</dbReference>
<evidence type="ECO:0000256" key="1">
    <source>
        <dbReference type="ARBA" id="ARBA00022729"/>
    </source>
</evidence>
<proteinExistence type="predicted"/>
<dbReference type="Pfam" id="PF02494">
    <property type="entry name" value="HYR"/>
    <property type="match status" value="1"/>
</dbReference>
<sequence length="1218" mass="126339">MVVELMLVDDGTDTNNMRFGTNNDGFMGESWIKAADCGAPTPTAFAALGLTQDLIVNVLGDGETGVIPIFYCNSQGNNPSYENITNVTYAGINNTTATHSGYNDFTAQSAMVTQGETDQISVTITADGSDYVYAFIDWNQNGILDDAGEVYTLATSTSSAGPHTMDITVPADASLGDTRMRVKVGWLQSTPNPCGNFSYGEIEDYTVNVQAPSGGGGGEPPIIVCPSDITANNDPGLCGAVVNFSPAVAIDPEDGVISTVQTGGPASGTLFPVGVTMVKFSATDSDGNTVTCQFEVTVVDNEAPVVVCQNITIDLDAATGLASITAADVDNGSTDNCAIDTMSLDISSFDCSMIGENTVTLTVTDTAGNSSTCTATVTVQDVTAPEVVCVGGFGDFTETEDFEAATVPAGWTATILSGNANWGFGSGDMPTGPDFPTNAAIFNDDAAGSGEANSAQLLSPSYNLTGATSAEISFDYANQTYQNDGKLIVEVYDGSTWQEVFMFDGISGPTNTGPLDMTAYINPNFQVRFIYDDEGGWSWGAGVDNFLLEYQAASGGGLDVYLDANGQATISPNDLVTSVTEACNYTITAAGTGGGTMGALTTLFASGNNGSAGGAVYFDIIVGPADIEITDIDINTGDAGAFTMDVYTKEGTSVGSETNQGAWTLSSTAAGTSAGLDMPSNAVLASPITLSANTTYGMALVLDGTHGHYYTNGDGTNQNFSNADLALALGAASNAPFTGGIFSPRIFNGTIHYIGGPGSGLDFTCADLGQNIVEVTVTDDSGNSTTCMAVINVIDNTAPVIICSGTPGPVSNVEDFEENTIPSGWTTVIDTGSQNWTFGSGAMPTGGNFTSKAAIFNDDAAGSGSVNKATLYSPVYNITGSSTAEISFDYALQEFLGDGKMTVEAFDGANWQQVFFVDTNTSPTNTGALDVSAYINPAFQVRFIYDDEGGWSYGAGVDNFVLDYEIPTATPVDIQLNENGTANIDPYMLIRSIDEACGVATVAVDVPQVTCADIGTTIPVTVFVSDTSGNVSSCTTMINVVDSVAPVITCPADVTVDPGAGNLFYILPDYFATGEATAIDNCTDPVIITTQDPAVGTALTDGIHTITLTAEDEYGNISTCSFELTVESILVGIDDNVLESGVALYPNPAKNIVNLVNKTNISLDNMVIFDINGKKVNQIDLRAMVGEKSVDVSNLASGVYVIQIVGEKATTVKRLIIE</sequence>
<evidence type="ECO:0000256" key="2">
    <source>
        <dbReference type="ARBA" id="ARBA00022737"/>
    </source>
</evidence>
<dbReference type="OrthoDB" id="9805017at2"/>
<dbReference type="NCBIfam" id="TIGR04183">
    <property type="entry name" value="Por_Secre_tail"/>
    <property type="match status" value="1"/>
</dbReference>
<dbReference type="SUPFAM" id="SSF49899">
    <property type="entry name" value="Concanavalin A-like lectins/glucanases"/>
    <property type="match status" value="2"/>
</dbReference>
<dbReference type="GO" id="GO:0005975">
    <property type="term" value="P:carbohydrate metabolic process"/>
    <property type="evidence" value="ECO:0007669"/>
    <property type="project" value="UniProtKB-ARBA"/>
</dbReference>
<evidence type="ECO:0000313" key="5">
    <source>
        <dbReference type="Proteomes" id="UP000285517"/>
    </source>
</evidence>
<evidence type="ECO:0000313" key="4">
    <source>
        <dbReference type="EMBL" id="QAA83177.1"/>
    </source>
</evidence>
<dbReference type="InterPro" id="IPR026444">
    <property type="entry name" value="Secre_tail"/>
</dbReference>
<dbReference type="PROSITE" id="PS50825">
    <property type="entry name" value="HYR"/>
    <property type="match status" value="2"/>
</dbReference>
<keyword evidence="2" id="KW-0677">Repeat</keyword>
<dbReference type="InterPro" id="IPR045474">
    <property type="entry name" value="GEVED"/>
</dbReference>
<protein>
    <submittedName>
        <fullName evidence="4">HYR domain-containing protein</fullName>
    </submittedName>
</protein>